<sequence length="73" mass="8574">MRKPNWLAMEREMHEVLGSARDCSMCERDALRCIDEILARYTGRGNTLHNPGEEELLRLEGLYPTYFDWENLG</sequence>
<name>A0A6M3Y275_9ZZZZ</name>
<reference evidence="1" key="1">
    <citation type="submission" date="2020-03" db="EMBL/GenBank/DDBJ databases">
        <title>The deep terrestrial virosphere.</title>
        <authorList>
            <person name="Holmfeldt K."/>
            <person name="Nilsson E."/>
            <person name="Simone D."/>
            <person name="Lopez-Fernandez M."/>
            <person name="Wu X."/>
            <person name="de Brujin I."/>
            <person name="Lundin D."/>
            <person name="Andersson A."/>
            <person name="Bertilsson S."/>
            <person name="Dopson M."/>
        </authorList>
    </citation>
    <scope>NUCLEOTIDE SEQUENCE</scope>
    <source>
        <strain evidence="1">TM448B07460</strain>
    </source>
</reference>
<accession>A0A6M3Y275</accession>
<organism evidence="1">
    <name type="scientific">viral metagenome</name>
    <dbReference type="NCBI Taxonomy" id="1070528"/>
    <lineage>
        <taxon>unclassified sequences</taxon>
        <taxon>metagenomes</taxon>
        <taxon>organismal metagenomes</taxon>
    </lineage>
</organism>
<evidence type="ECO:0000313" key="1">
    <source>
        <dbReference type="EMBL" id="QJI04335.1"/>
    </source>
</evidence>
<protein>
    <submittedName>
        <fullName evidence="1">Uncharacterized protein</fullName>
    </submittedName>
</protein>
<dbReference type="AlphaFoldDB" id="A0A6M3Y275"/>
<gene>
    <name evidence="1" type="ORF">TM448B07460_0007</name>
</gene>
<proteinExistence type="predicted"/>
<dbReference type="EMBL" id="MT145170">
    <property type="protein sequence ID" value="QJI04335.1"/>
    <property type="molecule type" value="Genomic_DNA"/>
</dbReference>